<name>A0A7W3N1F1_9ACTN</name>
<dbReference type="RefSeq" id="WP_182706834.1">
    <property type="nucleotide sequence ID" value="NZ_JACJII010000001.1"/>
</dbReference>
<feature type="compositionally biased region" description="Polar residues" evidence="1">
    <location>
        <begin position="1"/>
        <end position="11"/>
    </location>
</feature>
<evidence type="ECO:0000313" key="3">
    <source>
        <dbReference type="Proteomes" id="UP000539313"/>
    </source>
</evidence>
<accession>A0A7W3N1F1</accession>
<dbReference type="AlphaFoldDB" id="A0A7W3N1F1"/>
<reference evidence="2 3" key="1">
    <citation type="submission" date="2020-08" db="EMBL/GenBank/DDBJ databases">
        <title>Sequencing the genomes of 1000 actinobacteria strains.</title>
        <authorList>
            <person name="Klenk H.-P."/>
        </authorList>
    </citation>
    <scope>NUCLEOTIDE SEQUENCE [LARGE SCALE GENOMIC DNA]</scope>
    <source>
        <strain evidence="2 3">DSM 45823</strain>
    </source>
</reference>
<proteinExistence type="predicted"/>
<sequence>MLTTETTTDNESVPALHPQGYDEATSTGPVERQGSRWRYAPTTER</sequence>
<evidence type="ECO:0000313" key="2">
    <source>
        <dbReference type="EMBL" id="MBA9005742.1"/>
    </source>
</evidence>
<protein>
    <submittedName>
        <fullName evidence="2">Uncharacterized protein</fullName>
    </submittedName>
</protein>
<evidence type="ECO:0000256" key="1">
    <source>
        <dbReference type="SAM" id="MobiDB-lite"/>
    </source>
</evidence>
<dbReference type="Proteomes" id="UP000539313">
    <property type="component" value="Unassembled WGS sequence"/>
</dbReference>
<feature type="region of interest" description="Disordered" evidence="1">
    <location>
        <begin position="1"/>
        <end position="45"/>
    </location>
</feature>
<comment type="caution">
    <text evidence="2">The sequence shown here is derived from an EMBL/GenBank/DDBJ whole genome shotgun (WGS) entry which is preliminary data.</text>
</comment>
<dbReference type="EMBL" id="JACJII010000001">
    <property type="protein sequence ID" value="MBA9005742.1"/>
    <property type="molecule type" value="Genomic_DNA"/>
</dbReference>
<organism evidence="2 3">
    <name type="scientific">Thermomonospora cellulosilytica</name>
    <dbReference type="NCBI Taxonomy" id="1411118"/>
    <lineage>
        <taxon>Bacteria</taxon>
        <taxon>Bacillati</taxon>
        <taxon>Actinomycetota</taxon>
        <taxon>Actinomycetes</taxon>
        <taxon>Streptosporangiales</taxon>
        <taxon>Thermomonosporaceae</taxon>
        <taxon>Thermomonospora</taxon>
    </lineage>
</organism>
<keyword evidence="3" id="KW-1185">Reference proteome</keyword>
<gene>
    <name evidence="2" type="ORF">HNR21_004624</name>
</gene>